<reference evidence="12" key="1">
    <citation type="submission" date="2017-11" db="EMBL/GenBank/DDBJ databases">
        <authorList>
            <person name="Lima N.C."/>
            <person name="Parody-Merino A.M."/>
            <person name="Battley P.F."/>
            <person name="Fidler A.E."/>
            <person name="Prosdocimi F."/>
        </authorList>
    </citation>
    <scope>NUCLEOTIDE SEQUENCE [LARGE SCALE GENOMIC DNA]</scope>
</reference>
<dbReference type="OrthoDB" id="9984807at2759"/>
<dbReference type="GO" id="GO:0005615">
    <property type="term" value="C:extracellular space"/>
    <property type="evidence" value="ECO:0007669"/>
    <property type="project" value="TreeGrafter"/>
</dbReference>
<dbReference type="PROSITE" id="PS51162">
    <property type="entry name" value="THYROGLOBULIN_1_2"/>
    <property type="match status" value="1"/>
</dbReference>
<dbReference type="FunFam" id="4.10.800.10:FF:000002">
    <property type="entry name" value="Insulin-like growth factor-binding protein 2"/>
    <property type="match status" value="1"/>
</dbReference>
<dbReference type="SUPFAM" id="SSF57829">
    <property type="entry name" value="Zn-binding ribosomal proteins"/>
    <property type="match status" value="1"/>
</dbReference>
<dbReference type="InterPro" id="IPR011332">
    <property type="entry name" value="Ribosomal_zn-bd"/>
</dbReference>
<evidence type="ECO:0000256" key="1">
    <source>
        <dbReference type="ARBA" id="ARBA00004613"/>
    </source>
</evidence>
<dbReference type="InterPro" id="IPR002674">
    <property type="entry name" value="Ribosomal_eL43"/>
</dbReference>
<dbReference type="Gene3D" id="4.10.800.10">
    <property type="entry name" value="Thyroglobulin type-1"/>
    <property type="match status" value="1"/>
</dbReference>
<evidence type="ECO:0000256" key="6">
    <source>
        <dbReference type="ARBA" id="ARBA00023183"/>
    </source>
</evidence>
<gene>
    <name evidence="11" type="ORF">llap_3139</name>
</gene>
<feature type="domain" description="Thyroglobulin type-1" evidence="10">
    <location>
        <begin position="408"/>
        <end position="490"/>
    </location>
</feature>
<dbReference type="EMBL" id="KZ505705">
    <property type="protein sequence ID" value="PKU46582.1"/>
    <property type="molecule type" value="Genomic_DNA"/>
</dbReference>
<dbReference type="AlphaFoldDB" id="A0A2I0UKL0"/>
<keyword evidence="12" id="KW-1185">Reference proteome</keyword>
<evidence type="ECO:0000256" key="5">
    <source>
        <dbReference type="ARBA" id="ARBA00023157"/>
    </source>
</evidence>
<dbReference type="GO" id="GO:0022625">
    <property type="term" value="C:cytosolic large ribosomal subunit"/>
    <property type="evidence" value="ECO:0007669"/>
    <property type="project" value="UniProtKB-ARBA"/>
</dbReference>
<evidence type="ECO:0000259" key="10">
    <source>
        <dbReference type="PROSITE" id="PS51162"/>
    </source>
</evidence>
<dbReference type="GO" id="GO:0031995">
    <property type="term" value="F:insulin-like growth factor II binding"/>
    <property type="evidence" value="ECO:0007669"/>
    <property type="project" value="TreeGrafter"/>
</dbReference>
<evidence type="ECO:0000256" key="4">
    <source>
        <dbReference type="ARBA" id="ARBA00022980"/>
    </source>
</evidence>
<dbReference type="InterPro" id="IPR000716">
    <property type="entry name" value="Thyroglobulin_1"/>
</dbReference>
<keyword evidence="4" id="KW-0689">Ribosomal protein</keyword>
<dbReference type="InterPro" id="IPR011331">
    <property type="entry name" value="Ribosomal_eL37/eL43"/>
</dbReference>
<evidence type="ECO:0000256" key="7">
    <source>
        <dbReference type="ARBA" id="ARBA00023274"/>
    </source>
</evidence>
<sequence>MAKRTKKVGIVGKYGTRYGASLRKMVKKIEISQHAKYTCSFCGKVSSVICTNLHVFHVTSQRSSVHFDELIVMVISSGPQQLAEQWFRSCSKASQVLDVGSVVPGLTVAMMFWVISEEARTLDVRECAYAQLGTYRHAEEMQRLIAVGVPCEGKPTCQAAWLSQQGCIAAGGLTTLPWSEIIQISSSHTCLDRKCAGLFLALVEAKMQVRSWNRALEFALQPSQITPALGEIEVRKSVLCDLKLSMKGDLGNGEMASAHSRDVTVLEELDDEQICGCVGTNTVKLAEMRSAFCDQDFLTLDQNGLVCYWCGACGDAEELLYTETYLAWVIVVRDNGDDRSESILAENHVDGTTGILSGAGGRKPVKTGMKELAVMMEKVNEQQRQMGKVGKAHHNHEDSKKSRLSSGRTPCQQELDQVLERISTMRLPDERGPLEHLYSLHIPNCDKHGLYNLKQCKMSVNGQRGECWCVDPIHGKVIQGAPTIRGDPECHLFYTAHEQEDRGAHALRSQ</sequence>
<dbReference type="GO" id="GO:0003735">
    <property type="term" value="F:structural constituent of ribosome"/>
    <property type="evidence" value="ECO:0007669"/>
    <property type="project" value="InterPro"/>
</dbReference>
<dbReference type="PANTHER" id="PTHR11551">
    <property type="entry name" value="INSULIN-LIKE GROWTH FACTOR BINDING PROTEIN"/>
    <property type="match status" value="1"/>
</dbReference>
<evidence type="ECO:0000313" key="11">
    <source>
        <dbReference type="EMBL" id="PKU46582.1"/>
    </source>
</evidence>
<dbReference type="Gene3D" id="2.20.25.30">
    <property type="match status" value="1"/>
</dbReference>
<dbReference type="CDD" id="cd00191">
    <property type="entry name" value="TY"/>
    <property type="match status" value="1"/>
</dbReference>
<dbReference type="SMART" id="SM00211">
    <property type="entry name" value="TY"/>
    <property type="match status" value="1"/>
</dbReference>
<dbReference type="PANTHER" id="PTHR11551:SF5">
    <property type="entry name" value="INSULIN-LIKE GROWTH FACTOR-BINDING PROTEIN 2"/>
    <property type="match status" value="1"/>
</dbReference>
<comment type="caution">
    <text evidence="8">Lacks conserved residue(s) required for the propagation of feature annotation.</text>
</comment>
<organism evidence="11 12">
    <name type="scientific">Limosa lapponica baueri</name>
    <dbReference type="NCBI Taxonomy" id="1758121"/>
    <lineage>
        <taxon>Eukaryota</taxon>
        <taxon>Metazoa</taxon>
        <taxon>Chordata</taxon>
        <taxon>Craniata</taxon>
        <taxon>Vertebrata</taxon>
        <taxon>Euteleostomi</taxon>
        <taxon>Archelosauria</taxon>
        <taxon>Archosauria</taxon>
        <taxon>Dinosauria</taxon>
        <taxon>Saurischia</taxon>
        <taxon>Theropoda</taxon>
        <taxon>Coelurosauria</taxon>
        <taxon>Aves</taxon>
        <taxon>Neognathae</taxon>
        <taxon>Neoaves</taxon>
        <taxon>Charadriiformes</taxon>
        <taxon>Scolopacidae</taxon>
        <taxon>Limosa</taxon>
    </lineage>
</organism>
<dbReference type="InterPro" id="IPR036857">
    <property type="entry name" value="Thyroglobulin_1_sf"/>
</dbReference>
<dbReference type="GO" id="GO:0031994">
    <property type="term" value="F:insulin-like growth factor I binding"/>
    <property type="evidence" value="ECO:0007669"/>
    <property type="project" value="TreeGrafter"/>
</dbReference>
<reference evidence="12" key="2">
    <citation type="submission" date="2017-12" db="EMBL/GenBank/DDBJ databases">
        <title>Genome sequence of the Bar-tailed Godwit (Limosa lapponica baueri).</title>
        <authorList>
            <person name="Lima N.C.B."/>
            <person name="Parody-Merino A.M."/>
            <person name="Battley P.F."/>
            <person name="Fidler A.E."/>
            <person name="Prosdocimi F."/>
        </authorList>
    </citation>
    <scope>NUCLEOTIDE SEQUENCE [LARGE SCALE GENOMIC DNA]</scope>
</reference>
<dbReference type="GO" id="GO:0006412">
    <property type="term" value="P:translation"/>
    <property type="evidence" value="ECO:0007669"/>
    <property type="project" value="InterPro"/>
</dbReference>
<keyword evidence="5" id="KW-1015">Disulfide bond</keyword>
<comment type="subcellular location">
    <subcellularLocation>
        <location evidence="1">Secreted</location>
    </subcellularLocation>
</comment>
<dbReference type="Proteomes" id="UP000233556">
    <property type="component" value="Unassembled WGS sequence"/>
</dbReference>
<keyword evidence="6" id="KW-0340">Growth factor binding</keyword>
<dbReference type="PROSITE" id="PS00484">
    <property type="entry name" value="THYROGLOBULIN_1_1"/>
    <property type="match status" value="1"/>
</dbReference>
<evidence type="ECO:0000256" key="3">
    <source>
        <dbReference type="ARBA" id="ARBA00022525"/>
    </source>
</evidence>
<dbReference type="Pfam" id="PF00086">
    <property type="entry name" value="Thyroglobulin_1"/>
    <property type="match status" value="1"/>
</dbReference>
<keyword evidence="7" id="KW-0687">Ribonucleoprotein</keyword>
<proteinExistence type="inferred from homology"/>
<keyword evidence="3" id="KW-0964">Secreted</keyword>
<dbReference type="Pfam" id="PF01780">
    <property type="entry name" value="Ribosomal_L37ae"/>
    <property type="match status" value="1"/>
</dbReference>
<evidence type="ECO:0000256" key="2">
    <source>
        <dbReference type="ARBA" id="ARBA00008672"/>
    </source>
</evidence>
<dbReference type="SUPFAM" id="SSF57610">
    <property type="entry name" value="Thyroglobulin type-1 domain"/>
    <property type="match status" value="1"/>
</dbReference>
<dbReference type="PRINTS" id="PR01976">
    <property type="entry name" value="IGFBPFAMILY"/>
</dbReference>
<evidence type="ECO:0000256" key="9">
    <source>
        <dbReference type="SAM" id="MobiDB-lite"/>
    </source>
</evidence>
<protein>
    <recommendedName>
        <fullName evidence="10">Thyroglobulin type-1 domain-containing protein</fullName>
    </recommendedName>
</protein>
<dbReference type="GO" id="GO:0043567">
    <property type="term" value="P:regulation of insulin-like growth factor receptor signaling pathway"/>
    <property type="evidence" value="ECO:0007669"/>
    <property type="project" value="TreeGrafter"/>
</dbReference>
<comment type="similarity">
    <text evidence="2">Belongs to the eukaryotic ribosomal protein eL43 family.</text>
</comment>
<accession>A0A2I0UKL0</accession>
<feature type="region of interest" description="Disordered" evidence="9">
    <location>
        <begin position="383"/>
        <end position="410"/>
    </location>
</feature>
<name>A0A2I0UKL0_LIMLA</name>
<evidence type="ECO:0000313" key="12">
    <source>
        <dbReference type="Proteomes" id="UP000233556"/>
    </source>
</evidence>
<evidence type="ECO:0000256" key="8">
    <source>
        <dbReference type="PROSITE-ProRule" id="PRU00500"/>
    </source>
</evidence>
<dbReference type="InterPro" id="IPR022321">
    <property type="entry name" value="IGFBP_1-6_chordata"/>
</dbReference>